<keyword evidence="1" id="KW-0479">Metal-binding</keyword>
<evidence type="ECO:0000313" key="5">
    <source>
        <dbReference type="Proteomes" id="UP000184080"/>
    </source>
</evidence>
<dbReference type="AlphaFoldDB" id="A0A1M6GNF8"/>
<feature type="domain" description="HIRAN" evidence="3">
    <location>
        <begin position="550"/>
        <end position="647"/>
    </location>
</feature>
<evidence type="ECO:0000256" key="1">
    <source>
        <dbReference type="ARBA" id="ARBA00022723"/>
    </source>
</evidence>
<keyword evidence="2" id="KW-0378">Hydrolase</keyword>
<protein>
    <submittedName>
        <fullName evidence="4">HIRAN domain-containing protein</fullName>
    </submittedName>
</protein>
<dbReference type="Pfam" id="PF08797">
    <property type="entry name" value="HIRAN"/>
    <property type="match status" value="1"/>
</dbReference>
<sequence>MLNNDDISIYDKLIKGQLDSSQEAGKHEVLKLYISEGLSHLNKKNISKGLIDALIQYFKDENYRALTAYINNHNLIDYYYAFTEKLELLVREGLMDIEPLHALYHKLLHNGNTYEEVKVGIALATVCESQYLNNAQKIIDTFSKSPEFYFYIIKLAQNYNNANTFIYNLAKSSYSYGRIIAMSYLEFLTEDIKIWCIEEGWKSGIYNEIGAALVLEDINIGWYIDNLTMDSAKTSNLSRLLQSYFKFNSLFHYEFYKSIFEKYLPNVETHGKSLDDLVALIQIQEFVQKDVEINDALNSIPTKYMDMLADILFTKRWIRVLENSISSVEGSSEYIIKASKIFDFKLTFNHLIGYLNKDISDANIYKYIMKEGDESSKRQLIEFALNNLNLDIIFIGAHIDSENQLQNEDIINSLKDIDWKNLNLDLDIPEFNDLLVNDDLKEYNFKEDECLEIIIANLGDLSKEMINLNVKALSARLDETKKHAIKNLRKHQGLLNEEHKKIIGQAAENEENYNIKNSLKKLLENRSLKQREYVNIRHLIIRPYIKDIYISSMNVAGVYYRDTTPIEDNLTQDDIVYLKREKDNLYDHNAIQVTTHDGYVLGYIPKKDNFILKNLLDGGKYLYGIVKETNFEENHIRIRVYLSYQDIIEETQNIVMMLRGKSNGQIQ</sequence>
<dbReference type="Gene3D" id="3.30.70.2330">
    <property type="match status" value="1"/>
</dbReference>
<dbReference type="GO" id="GO:0008270">
    <property type="term" value="F:zinc ion binding"/>
    <property type="evidence" value="ECO:0007669"/>
    <property type="project" value="InterPro"/>
</dbReference>
<dbReference type="Proteomes" id="UP000184080">
    <property type="component" value="Unassembled WGS sequence"/>
</dbReference>
<dbReference type="STRING" id="1121298.SAMN05444401_2180"/>
<organism evidence="4 5">
    <name type="scientific">Clostridium amylolyticum</name>
    <dbReference type="NCBI Taxonomy" id="1121298"/>
    <lineage>
        <taxon>Bacteria</taxon>
        <taxon>Bacillati</taxon>
        <taxon>Bacillota</taxon>
        <taxon>Clostridia</taxon>
        <taxon>Eubacteriales</taxon>
        <taxon>Clostridiaceae</taxon>
        <taxon>Clostridium</taxon>
    </lineage>
</organism>
<evidence type="ECO:0000259" key="3">
    <source>
        <dbReference type="SMART" id="SM00910"/>
    </source>
</evidence>
<dbReference type="GO" id="GO:0003676">
    <property type="term" value="F:nucleic acid binding"/>
    <property type="evidence" value="ECO:0007669"/>
    <property type="project" value="InterPro"/>
</dbReference>
<gene>
    <name evidence="4" type="ORF">SAMN05444401_2180</name>
</gene>
<accession>A0A1M6GNF8</accession>
<evidence type="ECO:0000256" key="2">
    <source>
        <dbReference type="ARBA" id="ARBA00022801"/>
    </source>
</evidence>
<dbReference type="OrthoDB" id="1650885at2"/>
<keyword evidence="5" id="KW-1185">Reference proteome</keyword>
<dbReference type="EMBL" id="FQZO01000003">
    <property type="protein sequence ID" value="SHJ11481.1"/>
    <property type="molecule type" value="Genomic_DNA"/>
</dbReference>
<dbReference type="SMART" id="SM00910">
    <property type="entry name" value="HIRAN"/>
    <property type="match status" value="1"/>
</dbReference>
<evidence type="ECO:0000313" key="4">
    <source>
        <dbReference type="EMBL" id="SHJ11481.1"/>
    </source>
</evidence>
<dbReference type="GO" id="GO:0016818">
    <property type="term" value="F:hydrolase activity, acting on acid anhydrides, in phosphorus-containing anhydrides"/>
    <property type="evidence" value="ECO:0007669"/>
    <property type="project" value="InterPro"/>
</dbReference>
<dbReference type="InterPro" id="IPR014905">
    <property type="entry name" value="HIRAN"/>
</dbReference>
<dbReference type="RefSeq" id="WP_073006409.1">
    <property type="nucleotide sequence ID" value="NZ_FQZO01000003.1"/>
</dbReference>
<reference evidence="4 5" key="1">
    <citation type="submission" date="2016-11" db="EMBL/GenBank/DDBJ databases">
        <authorList>
            <person name="Jaros S."/>
            <person name="Januszkiewicz K."/>
            <person name="Wedrychowicz H."/>
        </authorList>
    </citation>
    <scope>NUCLEOTIDE SEQUENCE [LARGE SCALE GENOMIC DNA]</scope>
    <source>
        <strain evidence="4 5">DSM 21864</strain>
    </source>
</reference>
<name>A0A1M6GNF8_9CLOT</name>
<proteinExistence type="predicted"/>